<evidence type="ECO:0000259" key="8">
    <source>
        <dbReference type="PROSITE" id="PS51371"/>
    </source>
</evidence>
<dbReference type="Pfam" id="PF03471">
    <property type="entry name" value="CorC_HlyC"/>
    <property type="match status" value="1"/>
</dbReference>
<evidence type="ECO:0000256" key="7">
    <source>
        <dbReference type="SAM" id="Phobius"/>
    </source>
</evidence>
<accession>A0ABV9NMP2</accession>
<sequence>MDWIADPTAWMGLATLIVLEIILGIDNLVFIAILADKLPPEQRDRARIIGLSLALAMRLVLLAFLSWIMHLTDPLFAVFDHAFSGRDLILIMGGAFLLAKATMELHARLEGGDHGRASAGFASFGVVVTQIVVLDAVFSLDSVITAVGMVEHLSIMYIAVVVAMTVMIIASKPLTRFVNAHPTVVMLCLGFLLMIGMSLLAEGFGFHLPKGYLYAAIGFSVLIEAFNQLALRNREKRAAARPMRERTAEAVLKLLGGGGGGAVEATAPEREAGGTPAEADQAPAFEATERAMVYNVLGFADKPVEWLMTPRPDIVWLDLDDPREDLIAALRAAPHSRLPVAHGELDRFEGVVEARTLLRQLLDGGDLDLAGAVAAPLVVHEGASALRVLQDLKRHPIPMALVLDEYGSVEGVVTASDVLAAIVGDLADTRDPDRIATREEGGGWRLDGGMPASAAAHLLGFGLDVDAEYNTLAGLLIYHLDRVPETGDAIEHDGWRLEVTQMQGPRVVEVRAAPLQPAMGRS</sequence>
<feature type="transmembrane region" description="Helical" evidence="7">
    <location>
        <begin position="212"/>
        <end position="231"/>
    </location>
</feature>
<evidence type="ECO:0000256" key="5">
    <source>
        <dbReference type="ARBA" id="ARBA00023122"/>
    </source>
</evidence>
<reference evidence="10" key="1">
    <citation type="journal article" date="2019" name="Int. J. Syst. Evol. Microbiol.">
        <title>The Global Catalogue of Microorganisms (GCM) 10K type strain sequencing project: providing services to taxonomists for standard genome sequencing and annotation.</title>
        <authorList>
            <consortium name="The Broad Institute Genomics Platform"/>
            <consortium name="The Broad Institute Genome Sequencing Center for Infectious Disease"/>
            <person name="Wu L."/>
            <person name="Ma J."/>
        </authorList>
    </citation>
    <scope>NUCLEOTIDE SEQUENCE [LARGE SCALE GENOMIC DNA]</scope>
    <source>
        <strain evidence="10">CGMCC 1.13574</strain>
    </source>
</reference>
<gene>
    <name evidence="9" type="ORF">ACFO3Q_15790</name>
</gene>
<feature type="domain" description="CBS" evidence="8">
    <location>
        <begin position="308"/>
        <end position="367"/>
    </location>
</feature>
<dbReference type="InterPro" id="IPR005496">
    <property type="entry name" value="Integral_membrane_TerC"/>
</dbReference>
<dbReference type="SUPFAM" id="SSF54631">
    <property type="entry name" value="CBS-domain pair"/>
    <property type="match status" value="1"/>
</dbReference>
<dbReference type="Gene3D" id="3.10.580.10">
    <property type="entry name" value="CBS-domain"/>
    <property type="match status" value="1"/>
</dbReference>
<evidence type="ECO:0000256" key="4">
    <source>
        <dbReference type="ARBA" id="ARBA00022737"/>
    </source>
</evidence>
<organism evidence="9 10">
    <name type="scientific">Coralloluteibacterium thermophilum</name>
    <dbReference type="NCBI Taxonomy" id="2707049"/>
    <lineage>
        <taxon>Bacteria</taxon>
        <taxon>Pseudomonadati</taxon>
        <taxon>Pseudomonadota</taxon>
        <taxon>Gammaproteobacteria</taxon>
        <taxon>Lysobacterales</taxon>
        <taxon>Lysobacteraceae</taxon>
        <taxon>Coralloluteibacterium</taxon>
    </lineage>
</organism>
<dbReference type="SUPFAM" id="SSF56176">
    <property type="entry name" value="FAD-binding/transporter-associated domain-like"/>
    <property type="match status" value="1"/>
</dbReference>
<evidence type="ECO:0000313" key="10">
    <source>
        <dbReference type="Proteomes" id="UP001595892"/>
    </source>
</evidence>
<dbReference type="InterPro" id="IPR005170">
    <property type="entry name" value="Transptr-assoc_dom"/>
</dbReference>
<keyword evidence="5 6" id="KW-0129">CBS domain</keyword>
<evidence type="ECO:0000256" key="3">
    <source>
        <dbReference type="ARBA" id="ARBA00022475"/>
    </source>
</evidence>
<dbReference type="InterPro" id="IPR016169">
    <property type="entry name" value="FAD-bd_PCMH_sub2"/>
</dbReference>
<feature type="transmembrane region" description="Helical" evidence="7">
    <location>
        <begin position="119"/>
        <end position="140"/>
    </location>
</feature>
<dbReference type="PANTHER" id="PTHR22777:SF30">
    <property type="entry name" value="UPF0053 PROTEIN YEGH"/>
    <property type="match status" value="1"/>
</dbReference>
<evidence type="ECO:0000256" key="1">
    <source>
        <dbReference type="ARBA" id="ARBA00004651"/>
    </source>
</evidence>
<dbReference type="Gene3D" id="3.30.465.10">
    <property type="match status" value="1"/>
</dbReference>
<dbReference type="RefSeq" id="WP_377005673.1">
    <property type="nucleotide sequence ID" value="NZ_JBHSGG010000048.1"/>
</dbReference>
<evidence type="ECO:0000313" key="9">
    <source>
        <dbReference type="EMBL" id="MFC4729632.1"/>
    </source>
</evidence>
<dbReference type="PANTHER" id="PTHR22777">
    <property type="entry name" value="HEMOLYSIN-RELATED"/>
    <property type="match status" value="1"/>
</dbReference>
<protein>
    <submittedName>
        <fullName evidence="9">TerC family protein</fullName>
    </submittedName>
</protein>
<feature type="transmembrane region" description="Helical" evidence="7">
    <location>
        <begin position="12"/>
        <end position="34"/>
    </location>
</feature>
<feature type="domain" description="CBS" evidence="8">
    <location>
        <begin position="372"/>
        <end position="429"/>
    </location>
</feature>
<feature type="transmembrane region" description="Helical" evidence="7">
    <location>
        <begin position="88"/>
        <end position="107"/>
    </location>
</feature>
<comment type="subcellular location">
    <subcellularLocation>
        <location evidence="1">Cell membrane</location>
        <topology evidence="1">Multi-pass membrane protein</topology>
    </subcellularLocation>
</comment>
<dbReference type="InterPro" id="IPR044751">
    <property type="entry name" value="Ion_transp-like_CBS"/>
</dbReference>
<dbReference type="Pfam" id="PF00571">
    <property type="entry name" value="CBS"/>
    <property type="match status" value="2"/>
</dbReference>
<dbReference type="InterPro" id="IPR046342">
    <property type="entry name" value="CBS_dom_sf"/>
</dbReference>
<dbReference type="SMART" id="SM01091">
    <property type="entry name" value="CorC_HlyC"/>
    <property type="match status" value="1"/>
</dbReference>
<feature type="transmembrane region" description="Helical" evidence="7">
    <location>
        <begin position="46"/>
        <end position="68"/>
    </location>
</feature>
<evidence type="ECO:0000256" key="2">
    <source>
        <dbReference type="ARBA" id="ARBA00006337"/>
    </source>
</evidence>
<keyword evidence="4" id="KW-0677">Repeat</keyword>
<dbReference type="InterPro" id="IPR036318">
    <property type="entry name" value="FAD-bd_PCMH-like_sf"/>
</dbReference>
<evidence type="ECO:0000256" key="6">
    <source>
        <dbReference type="PROSITE-ProRule" id="PRU00703"/>
    </source>
</evidence>
<dbReference type="CDD" id="cd04590">
    <property type="entry name" value="CBS_pair_CorC_HlyC_assoc"/>
    <property type="match status" value="1"/>
</dbReference>
<proteinExistence type="inferred from homology"/>
<feature type="transmembrane region" description="Helical" evidence="7">
    <location>
        <begin position="183"/>
        <end position="206"/>
    </location>
</feature>
<keyword evidence="7" id="KW-0812">Transmembrane</keyword>
<name>A0ABV9NMP2_9GAMM</name>
<feature type="transmembrane region" description="Helical" evidence="7">
    <location>
        <begin position="152"/>
        <end position="171"/>
    </location>
</feature>
<dbReference type="EMBL" id="JBHSGG010000048">
    <property type="protein sequence ID" value="MFC4729632.1"/>
    <property type="molecule type" value="Genomic_DNA"/>
</dbReference>
<dbReference type="InterPro" id="IPR000644">
    <property type="entry name" value="CBS_dom"/>
</dbReference>
<dbReference type="Proteomes" id="UP001595892">
    <property type="component" value="Unassembled WGS sequence"/>
</dbReference>
<keyword evidence="10" id="KW-1185">Reference proteome</keyword>
<comment type="caution">
    <text evidence="9">The sequence shown here is derived from an EMBL/GenBank/DDBJ whole genome shotgun (WGS) entry which is preliminary data.</text>
</comment>
<keyword evidence="3" id="KW-1003">Cell membrane</keyword>
<dbReference type="SMART" id="SM00116">
    <property type="entry name" value="CBS"/>
    <property type="match status" value="2"/>
</dbReference>
<keyword evidence="7" id="KW-1133">Transmembrane helix</keyword>
<dbReference type="PROSITE" id="PS51371">
    <property type="entry name" value="CBS"/>
    <property type="match status" value="2"/>
</dbReference>
<dbReference type="Pfam" id="PF03741">
    <property type="entry name" value="TerC"/>
    <property type="match status" value="1"/>
</dbReference>
<keyword evidence="7" id="KW-0472">Membrane</keyword>
<comment type="similarity">
    <text evidence="2">Belongs to the UPF0053 family.</text>
</comment>